<evidence type="ECO:0000256" key="1">
    <source>
        <dbReference type="ARBA" id="ARBA00022723"/>
    </source>
</evidence>
<dbReference type="EMBL" id="FJOG01000045">
    <property type="protein sequence ID" value="CZR67576.1"/>
    <property type="molecule type" value="Genomic_DNA"/>
</dbReference>
<dbReference type="Gene3D" id="4.10.240.10">
    <property type="entry name" value="Zn(2)-C6 fungal-type DNA-binding domain"/>
    <property type="match status" value="1"/>
</dbReference>
<dbReference type="SUPFAM" id="SSF57701">
    <property type="entry name" value="Zn2/Cys6 DNA-binding domain"/>
    <property type="match status" value="1"/>
</dbReference>
<dbReference type="SMART" id="SM00906">
    <property type="entry name" value="Fungal_trans"/>
    <property type="match status" value="1"/>
</dbReference>
<sequence>MTRSTGDRLYRACERCRKRKSKCDLNRIGVRGRPPCAECFRTGYDCTLAGSRRGGNYSHLRKRKNGNIQRAESSISQSPAIRGSSPAITDRVDAEAFGRDEQDDETMCAELKNPFDALQILAKAAATDHGSSDHNNGLPGLSKLPLDLSEDRDDLGDGTLHPTNSDQRPVGTADLNRGMEDYELVTNGTLDIEVISELLRKVGSYEEKYHAFVPLVPKHVLAPLNIHQSMIDERFILTAILTIASKDDACLETIHRNCWVYMKKLLLEVLLGLPSAQRIGTVEGLLLLSEWVPYIQLEENSSHGIQRGILGCTEDSAAWSLVGQAVRQAYLLRLDRTSFRREDSKEPKERLDRKRLAWTFVYLADRQISVRMGQSFWSRGPSLSTKFTAVDFPTLQPNSSAEEDYASVLQATIELTQLLHNVHDILYTSKSRTREIMHMGDYSRYLDDFMASLAAWDRIWRPLNVSPKVKSTLRLMYEYLCLYVNAFSLQAVISRSSCLKQDAASDSKELQPLFPRGVMASPDGCFIFEAIRAAKAILNYILGMDPAAHIRYLPSRFYLYGIYSAVFLWRANIFGALNAADENERVVELVRGFMTALENAASNEYHIAQRFSRLLKSLWFPSLGQTCANARTIQMQIDSNTEFTTGAPAMNSPQAPEVPQSTDPELHGFILETMSLDPFCGSFSGLGADIFGFGPEDGFSFHGSGSSYL</sequence>
<dbReference type="PROSITE" id="PS50048">
    <property type="entry name" value="ZN2_CY6_FUNGAL_2"/>
    <property type="match status" value="1"/>
</dbReference>
<dbReference type="Pfam" id="PF00172">
    <property type="entry name" value="Zn_clus"/>
    <property type="match status" value="1"/>
</dbReference>
<reference evidence="5 6" key="1">
    <citation type="submission" date="2016-03" db="EMBL/GenBank/DDBJ databases">
        <authorList>
            <person name="Ploux O."/>
        </authorList>
    </citation>
    <scope>NUCLEOTIDE SEQUENCE [LARGE SCALE GENOMIC DNA]</scope>
    <source>
        <strain evidence="5 6">UAMH 11012</strain>
    </source>
</reference>
<dbReference type="GO" id="GO:0003677">
    <property type="term" value="F:DNA binding"/>
    <property type="evidence" value="ECO:0007669"/>
    <property type="project" value="InterPro"/>
</dbReference>
<evidence type="ECO:0000256" key="2">
    <source>
        <dbReference type="ARBA" id="ARBA00023242"/>
    </source>
</evidence>
<keyword evidence="6" id="KW-1185">Reference proteome</keyword>
<evidence type="ECO:0000256" key="3">
    <source>
        <dbReference type="SAM" id="MobiDB-lite"/>
    </source>
</evidence>
<gene>
    <name evidence="5" type="ORF">PAC_17475</name>
</gene>
<evidence type="ECO:0000313" key="5">
    <source>
        <dbReference type="EMBL" id="CZR67576.1"/>
    </source>
</evidence>
<dbReference type="Pfam" id="PF04082">
    <property type="entry name" value="Fungal_trans"/>
    <property type="match status" value="1"/>
</dbReference>
<organism evidence="5 6">
    <name type="scientific">Phialocephala subalpina</name>
    <dbReference type="NCBI Taxonomy" id="576137"/>
    <lineage>
        <taxon>Eukaryota</taxon>
        <taxon>Fungi</taxon>
        <taxon>Dikarya</taxon>
        <taxon>Ascomycota</taxon>
        <taxon>Pezizomycotina</taxon>
        <taxon>Leotiomycetes</taxon>
        <taxon>Helotiales</taxon>
        <taxon>Mollisiaceae</taxon>
        <taxon>Phialocephala</taxon>
        <taxon>Phialocephala fortinii species complex</taxon>
    </lineage>
</organism>
<dbReference type="AlphaFoldDB" id="A0A1L7XRA3"/>
<dbReference type="Proteomes" id="UP000184330">
    <property type="component" value="Unassembled WGS sequence"/>
</dbReference>
<evidence type="ECO:0000259" key="4">
    <source>
        <dbReference type="PROSITE" id="PS50048"/>
    </source>
</evidence>
<dbReference type="GO" id="GO:0005634">
    <property type="term" value="C:nucleus"/>
    <property type="evidence" value="ECO:0007669"/>
    <property type="project" value="TreeGrafter"/>
</dbReference>
<dbReference type="InterPro" id="IPR007219">
    <property type="entry name" value="XnlR_reg_dom"/>
</dbReference>
<proteinExistence type="predicted"/>
<dbReference type="GO" id="GO:0008270">
    <property type="term" value="F:zinc ion binding"/>
    <property type="evidence" value="ECO:0007669"/>
    <property type="project" value="InterPro"/>
</dbReference>
<dbReference type="PANTHER" id="PTHR31644">
    <property type="entry name" value="TRANSCRIPTIONAL ACTIVATOR ARO80-RELATED"/>
    <property type="match status" value="1"/>
</dbReference>
<accession>A0A1L7XRA3</accession>
<dbReference type="OrthoDB" id="5818554at2759"/>
<dbReference type="GO" id="GO:0006351">
    <property type="term" value="P:DNA-templated transcription"/>
    <property type="evidence" value="ECO:0007669"/>
    <property type="project" value="InterPro"/>
</dbReference>
<dbReference type="SMART" id="SM00066">
    <property type="entry name" value="GAL4"/>
    <property type="match status" value="1"/>
</dbReference>
<dbReference type="InterPro" id="IPR036864">
    <property type="entry name" value="Zn2-C6_fun-type_DNA-bd_sf"/>
</dbReference>
<keyword evidence="2" id="KW-0539">Nucleus</keyword>
<dbReference type="CDD" id="cd00067">
    <property type="entry name" value="GAL4"/>
    <property type="match status" value="1"/>
</dbReference>
<feature type="region of interest" description="Disordered" evidence="3">
    <location>
        <begin position="66"/>
        <end position="86"/>
    </location>
</feature>
<dbReference type="InterPro" id="IPR001138">
    <property type="entry name" value="Zn2Cys6_DnaBD"/>
</dbReference>
<keyword evidence="1" id="KW-0479">Metal-binding</keyword>
<evidence type="ECO:0000313" key="6">
    <source>
        <dbReference type="Proteomes" id="UP000184330"/>
    </source>
</evidence>
<feature type="region of interest" description="Disordered" evidence="3">
    <location>
        <begin position="128"/>
        <end position="174"/>
    </location>
</feature>
<dbReference type="PROSITE" id="PS00463">
    <property type="entry name" value="ZN2_CY6_FUNGAL_1"/>
    <property type="match status" value="1"/>
</dbReference>
<name>A0A1L7XRA3_9HELO</name>
<protein>
    <recommendedName>
        <fullName evidence="4">Zn(2)-C6 fungal-type domain-containing protein</fullName>
    </recommendedName>
</protein>
<feature type="compositionally biased region" description="Polar residues" evidence="3">
    <location>
        <begin position="66"/>
        <end position="79"/>
    </location>
</feature>
<dbReference type="PANTHER" id="PTHR31644:SF1">
    <property type="entry name" value="ZN(II)2CYS6 TRANSCRIPTION FACTOR (EUROFUNG)"/>
    <property type="match status" value="1"/>
</dbReference>
<feature type="domain" description="Zn(2)-C6 fungal-type" evidence="4">
    <location>
        <begin position="12"/>
        <end position="48"/>
    </location>
</feature>
<dbReference type="GO" id="GO:0000981">
    <property type="term" value="F:DNA-binding transcription factor activity, RNA polymerase II-specific"/>
    <property type="evidence" value="ECO:0007669"/>
    <property type="project" value="InterPro"/>
</dbReference>
<dbReference type="CDD" id="cd12148">
    <property type="entry name" value="fungal_TF_MHR"/>
    <property type="match status" value="1"/>
</dbReference>
<dbReference type="InterPro" id="IPR052780">
    <property type="entry name" value="AAA_Catabolism_Regulators"/>
</dbReference>
<dbReference type="STRING" id="576137.A0A1L7XRA3"/>